<dbReference type="Proteomes" id="UP000008305">
    <property type="component" value="Chromosome"/>
</dbReference>
<feature type="transmembrane region" description="Helical" evidence="7">
    <location>
        <begin position="598"/>
        <end position="617"/>
    </location>
</feature>
<feature type="active site" evidence="6">
    <location>
        <position position="177"/>
    </location>
</feature>
<dbReference type="InterPro" id="IPR019533">
    <property type="entry name" value="Peptidase_S26"/>
</dbReference>
<dbReference type="InterPro" id="IPR036286">
    <property type="entry name" value="LexA/Signal_pep-like_sf"/>
</dbReference>
<dbReference type="PANTHER" id="PTHR43390">
    <property type="entry name" value="SIGNAL PEPTIDASE I"/>
    <property type="match status" value="1"/>
</dbReference>
<feature type="domain" description="Peptidase S26" evidence="8">
    <location>
        <begin position="77"/>
        <end position="195"/>
    </location>
</feature>
<keyword evidence="7" id="KW-0812">Transmembrane</keyword>
<evidence type="ECO:0000256" key="2">
    <source>
        <dbReference type="ARBA" id="ARBA00009370"/>
    </source>
</evidence>
<dbReference type="PANTHER" id="PTHR43390:SF1">
    <property type="entry name" value="CHLOROPLAST PROCESSING PEPTIDASE"/>
    <property type="match status" value="1"/>
</dbReference>
<evidence type="ECO:0000256" key="6">
    <source>
        <dbReference type="PIRSR" id="PIRSR600223-1"/>
    </source>
</evidence>
<dbReference type="EC" id="3.4.21.89" evidence="3 7"/>
<keyword evidence="7" id="KW-1133">Transmembrane helix</keyword>
<keyword evidence="5 7" id="KW-0378">Hydrolase</keyword>
<dbReference type="GO" id="GO:0009003">
    <property type="term" value="F:signal peptidase activity"/>
    <property type="evidence" value="ECO:0007669"/>
    <property type="project" value="UniProtKB-EC"/>
</dbReference>
<dbReference type="CDD" id="cd06462">
    <property type="entry name" value="Peptidase_S24_S26"/>
    <property type="match status" value="1"/>
</dbReference>
<evidence type="ECO:0000256" key="1">
    <source>
        <dbReference type="ARBA" id="ARBA00000677"/>
    </source>
</evidence>
<sequence>MKPYSLRKSRQILHQAFKLLKTHNFIKSPQRKQHLQSLLQQLEDAIFQKDSKTANELACQVQALCKEFPASFGRKLFEFTKAVCFAALVAFVVRQFWFELYEVPTGSMRPTILEQDRIIVSKTTFGLHFPFFKTPLGFSPEAITRGGLVVFTVEGLPIPDSDTLYFGFIPGKKRYVKRCIGKPGDTLYFYGGEIYGLDSEGDPIHLPKKPGPYCLYHVPYISFDGSTELSVSKTQSTTIFKQMNSPCGKITLPQEGTYNQFFHNGIWKNDIPNSLKDPHNSPVSYADIFGLRNYAMVRILTHKQALLAHSLPQEIPSAQAYLEICHTPNVSYPSPLLRRYQDNKFISTIQPMKTLLPLRSEHLHLIRKNLTTSRFVISQGFAQKYQPFAAAPSEKAYALHFPGIPDGCYEFFKGDVYRISFGGTRYKLKSTHPLAQLTDAQIIELFNCGVSFLSIFTPIHPQQVPLPNRYAFFNQGDLYIMGSPIFTKTDPTLKKFIETEKAKQEASSPTQPYIAFIDRGPPPEDLPNFKEFIQNFGLKIPQGHILVLGDNYPMSADSREFGFVPVENLLGTPLWTFWPLNRIGKLTNVSSPISLPGYLVNGIALGIIVSSIGYFLYQRKRRLFPKNENPQNPRTP</sequence>
<dbReference type="AlphaFoldDB" id="A0AA34WIG4"/>
<dbReference type="RefSeq" id="WP_013713033.1">
    <property type="nucleotide sequence ID" value="NC_015408.1"/>
</dbReference>
<feature type="active site" evidence="6">
    <location>
        <position position="107"/>
    </location>
</feature>
<accession>A0AA34WIG4</accession>
<dbReference type="EMBL" id="CP002608">
    <property type="protein sequence ID" value="AEB41955.1"/>
    <property type="molecule type" value="Genomic_DNA"/>
</dbReference>
<feature type="domain" description="Peptidase S26" evidence="8">
    <location>
        <begin position="523"/>
        <end position="578"/>
    </location>
</feature>
<dbReference type="InterPro" id="IPR019758">
    <property type="entry name" value="Pept_S26A_signal_pept_1_CS"/>
</dbReference>
<proteinExistence type="inferred from homology"/>
<dbReference type="PROSITE" id="PS00761">
    <property type="entry name" value="SPASE_I_3"/>
    <property type="match status" value="1"/>
</dbReference>
<reference evidence="9 10" key="1">
    <citation type="journal article" date="2011" name="J. Bacteriol.">
        <title>Genome sequence of the obligate intracellular animal pathogen Chlamydia pecorum E58.</title>
        <authorList>
            <person name="Mojica S."/>
            <person name="Huot Creasy H."/>
            <person name="Daugherty S."/>
            <person name="Read T.D."/>
            <person name="Kim T."/>
            <person name="Kaltenboeck B."/>
            <person name="Bavoil P."/>
            <person name="Myers G.S."/>
        </authorList>
    </citation>
    <scope>NUCLEOTIDE SEQUENCE [LARGE SCALE GENOMIC DNA]</scope>
    <source>
        <strain evidence="9 10">E58</strain>
    </source>
</reference>
<evidence type="ECO:0000256" key="3">
    <source>
        <dbReference type="ARBA" id="ARBA00013208"/>
    </source>
</evidence>
<dbReference type="KEGG" id="cpm:G5S_1038"/>
<name>A0AA34WIG4_CHLPE</name>
<gene>
    <name evidence="9" type="ordered locus">G5S_1038</name>
</gene>
<evidence type="ECO:0000313" key="9">
    <source>
        <dbReference type="EMBL" id="AEB41955.1"/>
    </source>
</evidence>
<evidence type="ECO:0000259" key="8">
    <source>
        <dbReference type="Pfam" id="PF10502"/>
    </source>
</evidence>
<comment type="subcellular location">
    <subcellularLocation>
        <location evidence="7">Membrane</location>
        <topology evidence="7">Single-pass type II membrane protein</topology>
    </subcellularLocation>
</comment>
<keyword evidence="10" id="KW-1185">Reference proteome</keyword>
<evidence type="ECO:0000256" key="7">
    <source>
        <dbReference type="RuleBase" id="RU362042"/>
    </source>
</evidence>
<evidence type="ECO:0000256" key="4">
    <source>
        <dbReference type="ARBA" id="ARBA00019232"/>
    </source>
</evidence>
<comment type="similarity">
    <text evidence="2 7">Belongs to the peptidase S26 family.</text>
</comment>
<keyword evidence="7" id="KW-0472">Membrane</keyword>
<evidence type="ECO:0000313" key="10">
    <source>
        <dbReference type="Proteomes" id="UP000008305"/>
    </source>
</evidence>
<evidence type="ECO:0000256" key="5">
    <source>
        <dbReference type="ARBA" id="ARBA00022801"/>
    </source>
</evidence>
<dbReference type="NCBIfam" id="TIGR02227">
    <property type="entry name" value="sigpep_I_bact"/>
    <property type="match status" value="2"/>
</dbReference>
<dbReference type="Gene3D" id="2.10.109.10">
    <property type="entry name" value="Umud Fragment, subunit A"/>
    <property type="match status" value="2"/>
</dbReference>
<dbReference type="SUPFAM" id="SSF51306">
    <property type="entry name" value="LexA/Signal peptidase"/>
    <property type="match status" value="2"/>
</dbReference>
<organism evidence="9 10">
    <name type="scientific">Chlamydia pecorum (strain ATCC VR-628 / DSM 29919 / E58)</name>
    <name type="common">Chlamydophila pecorum</name>
    <dbReference type="NCBI Taxonomy" id="331635"/>
    <lineage>
        <taxon>Bacteria</taxon>
        <taxon>Pseudomonadati</taxon>
        <taxon>Chlamydiota</taxon>
        <taxon>Chlamydiia</taxon>
        <taxon>Chlamydiales</taxon>
        <taxon>Chlamydiaceae</taxon>
        <taxon>Chlamydia/Chlamydophila group</taxon>
        <taxon>Chlamydia</taxon>
    </lineage>
</organism>
<dbReference type="GO" id="GO:0016020">
    <property type="term" value="C:membrane"/>
    <property type="evidence" value="ECO:0007669"/>
    <property type="project" value="UniProtKB-SubCell"/>
</dbReference>
<dbReference type="GO" id="GO:0004252">
    <property type="term" value="F:serine-type endopeptidase activity"/>
    <property type="evidence" value="ECO:0007669"/>
    <property type="project" value="InterPro"/>
</dbReference>
<dbReference type="CDD" id="cd06530">
    <property type="entry name" value="S26_SPase_I"/>
    <property type="match status" value="1"/>
</dbReference>
<dbReference type="Pfam" id="PF10502">
    <property type="entry name" value="Peptidase_S26"/>
    <property type="match status" value="2"/>
</dbReference>
<comment type="catalytic activity">
    <reaction evidence="1 7">
        <text>Cleavage of hydrophobic, N-terminal signal or leader sequences from secreted and periplasmic proteins.</text>
        <dbReference type="EC" id="3.4.21.89"/>
    </reaction>
</comment>
<protein>
    <recommendedName>
        <fullName evidence="4 7">Signal peptidase I</fullName>
        <ecNumber evidence="3 7">3.4.21.89</ecNumber>
    </recommendedName>
</protein>
<dbReference type="GO" id="GO:0006465">
    <property type="term" value="P:signal peptide processing"/>
    <property type="evidence" value="ECO:0007669"/>
    <property type="project" value="InterPro"/>
</dbReference>
<keyword evidence="7" id="KW-0645">Protease</keyword>
<dbReference type="PRINTS" id="PR00727">
    <property type="entry name" value="LEADERPTASE"/>
</dbReference>
<dbReference type="InterPro" id="IPR000223">
    <property type="entry name" value="Pept_S26A_signal_pept_1"/>
</dbReference>